<feature type="region of interest" description="Disordered" evidence="1">
    <location>
        <begin position="1"/>
        <end position="24"/>
    </location>
</feature>
<sequence>MTRKDGKAMLPHERDETADDRVRPRKVMKQALRDLQQGLVDTDLHGERGVEATVHPQDKIKRKP</sequence>
<evidence type="ECO:0000313" key="2">
    <source>
        <dbReference type="EMBL" id="MBC3921131.1"/>
    </source>
</evidence>
<name>A0ABR6ZZ85_9BURK</name>
<reference evidence="2 3" key="1">
    <citation type="submission" date="2020-08" db="EMBL/GenBank/DDBJ databases">
        <title>Novel species isolated from subtropical streams in China.</title>
        <authorList>
            <person name="Lu H."/>
        </authorList>
    </citation>
    <scope>NUCLEOTIDE SEQUENCE [LARGE SCALE GENOMIC DNA]</scope>
    <source>
        <strain evidence="2 3">CY18W</strain>
    </source>
</reference>
<dbReference type="Proteomes" id="UP000650424">
    <property type="component" value="Unassembled WGS sequence"/>
</dbReference>
<evidence type="ECO:0000313" key="3">
    <source>
        <dbReference type="Proteomes" id="UP000650424"/>
    </source>
</evidence>
<feature type="region of interest" description="Disordered" evidence="1">
    <location>
        <begin position="38"/>
        <end position="64"/>
    </location>
</feature>
<evidence type="ECO:0000256" key="1">
    <source>
        <dbReference type="SAM" id="MobiDB-lite"/>
    </source>
</evidence>
<gene>
    <name evidence="2" type="ORF">H8L32_26950</name>
</gene>
<proteinExistence type="predicted"/>
<protein>
    <submittedName>
        <fullName evidence="2">Uncharacterized protein</fullName>
    </submittedName>
</protein>
<organism evidence="2 3">
    <name type="scientific">Undibacterium hunanense</name>
    <dbReference type="NCBI Taxonomy" id="2762292"/>
    <lineage>
        <taxon>Bacteria</taxon>
        <taxon>Pseudomonadati</taxon>
        <taxon>Pseudomonadota</taxon>
        <taxon>Betaproteobacteria</taxon>
        <taxon>Burkholderiales</taxon>
        <taxon>Oxalobacteraceae</taxon>
        <taxon>Undibacterium</taxon>
    </lineage>
</organism>
<comment type="caution">
    <text evidence="2">The sequence shown here is derived from an EMBL/GenBank/DDBJ whole genome shotgun (WGS) entry which is preliminary data.</text>
</comment>
<feature type="compositionally biased region" description="Basic and acidic residues" evidence="1">
    <location>
        <begin position="1"/>
        <end position="22"/>
    </location>
</feature>
<keyword evidence="3" id="KW-1185">Reference proteome</keyword>
<accession>A0ABR6ZZ85</accession>
<dbReference type="EMBL" id="JACOGF010000027">
    <property type="protein sequence ID" value="MBC3921131.1"/>
    <property type="molecule type" value="Genomic_DNA"/>
</dbReference>